<dbReference type="RefSeq" id="WP_068549796.1">
    <property type="nucleotide sequence ID" value="NZ_AP013035.1"/>
</dbReference>
<dbReference type="AlphaFoldDB" id="A0A0S3QU13"/>
<dbReference type="InterPro" id="IPR036265">
    <property type="entry name" value="HIT-like_sf"/>
</dbReference>
<dbReference type="PANTHER" id="PTHR42997">
    <property type="entry name" value="HIT FAMILY HYDROLASE"/>
    <property type="match status" value="1"/>
</dbReference>
<feature type="binding site" evidence="3">
    <location>
        <position position="49"/>
    </location>
    <ligand>
        <name>substrate</name>
    </ligand>
</feature>
<evidence type="ECO:0000256" key="2">
    <source>
        <dbReference type="PIRSR" id="PIRSR639383-1"/>
    </source>
</evidence>
<keyword evidence="7" id="KW-1185">Reference proteome</keyword>
<dbReference type="OrthoDB" id="9784774at2"/>
<feature type="binding site" evidence="3">
    <location>
        <position position="121"/>
    </location>
    <ligand>
        <name>substrate</name>
    </ligand>
</feature>
<dbReference type="STRING" id="1298851.TST_1004"/>
<dbReference type="Pfam" id="PF01230">
    <property type="entry name" value="HIT"/>
    <property type="match status" value="1"/>
</dbReference>
<feature type="short sequence motif" description="Histidine triad motif" evidence="4">
    <location>
        <begin position="117"/>
        <end position="121"/>
    </location>
</feature>
<accession>A0A0S3QU13</accession>
<evidence type="ECO:0000256" key="3">
    <source>
        <dbReference type="PIRSR" id="PIRSR639383-2"/>
    </source>
</evidence>
<dbReference type="SUPFAM" id="SSF54197">
    <property type="entry name" value="HIT-like"/>
    <property type="match status" value="1"/>
</dbReference>
<dbReference type="EMBL" id="AP013035">
    <property type="protein sequence ID" value="BAT71798.1"/>
    <property type="molecule type" value="Genomic_DNA"/>
</dbReference>
<dbReference type="CDD" id="cd01275">
    <property type="entry name" value="FHIT"/>
    <property type="match status" value="1"/>
</dbReference>
<dbReference type="Proteomes" id="UP000063234">
    <property type="component" value="Chromosome"/>
</dbReference>
<feature type="active site" description="Tele-AMP-histidine intermediate" evidence="2">
    <location>
        <position position="119"/>
    </location>
</feature>
<dbReference type="PATRIC" id="fig|1298851.3.peg.1047"/>
<evidence type="ECO:0000313" key="6">
    <source>
        <dbReference type="EMBL" id="BAT71798.1"/>
    </source>
</evidence>
<dbReference type="GO" id="GO:0000166">
    <property type="term" value="F:nucleotide binding"/>
    <property type="evidence" value="ECO:0007669"/>
    <property type="project" value="UniProtKB-KW"/>
</dbReference>
<evidence type="ECO:0000256" key="1">
    <source>
        <dbReference type="ARBA" id="ARBA00022741"/>
    </source>
</evidence>
<dbReference type="GO" id="GO:0003824">
    <property type="term" value="F:catalytic activity"/>
    <property type="evidence" value="ECO:0007669"/>
    <property type="project" value="InterPro"/>
</dbReference>
<proteinExistence type="predicted"/>
<evidence type="ECO:0000256" key="4">
    <source>
        <dbReference type="PROSITE-ProRule" id="PRU00464"/>
    </source>
</evidence>
<dbReference type="InterPro" id="IPR052908">
    <property type="entry name" value="AP-4-A_phosphorylase"/>
</dbReference>
<sequence length="165" mass="18907">MKQIWAPWRIEYILSEKEDECFICKAISEGPSEENLLLYVGKTCVIIMNRYPYNPGHLMIAPNRHVGNITDLNREEHCEMMELASFTVNMLSELMKPDGFNLGINLGRVAGAGLETHVHLHVVPRWNGDTNFMPVLADVKVIPEHIRETYRKLKESIDKKFGGIK</sequence>
<evidence type="ECO:0000259" key="5">
    <source>
        <dbReference type="PROSITE" id="PS51084"/>
    </source>
</evidence>
<evidence type="ECO:0000313" key="7">
    <source>
        <dbReference type="Proteomes" id="UP000063234"/>
    </source>
</evidence>
<reference evidence="7" key="1">
    <citation type="journal article" date="2018" name="Science">
        <title>A primordial and reversible TCA cycle in a facultatively chemolithoautotrophic thermophile.</title>
        <authorList>
            <person name="Nunoura T."/>
            <person name="Chikaraishi Y."/>
            <person name="Izaki R."/>
            <person name="Suwa T."/>
            <person name="Sato T."/>
            <person name="Harada T."/>
            <person name="Mori K."/>
            <person name="Kato Y."/>
            <person name="Miyazaki M."/>
            <person name="Shimamura S."/>
            <person name="Yanagawa K."/>
            <person name="Shuto A."/>
            <person name="Ohkouchi N."/>
            <person name="Fujita N."/>
            <person name="Takaki Y."/>
            <person name="Atomi H."/>
            <person name="Takai K."/>
        </authorList>
    </citation>
    <scope>NUCLEOTIDE SEQUENCE [LARGE SCALE GENOMIC DNA]</scope>
    <source>
        <strain evidence="7">DSM 17441 / JCM 13301 / NBRC 103674 / ABI70S6</strain>
    </source>
</reference>
<name>A0A0S3QU13_THET7</name>
<dbReference type="InterPro" id="IPR039383">
    <property type="entry name" value="FHIT"/>
</dbReference>
<dbReference type="PANTHER" id="PTHR42997:SF1">
    <property type="entry name" value="AP-4-A PHOSPHORYLASE"/>
    <property type="match status" value="1"/>
</dbReference>
<dbReference type="Gene3D" id="3.30.428.10">
    <property type="entry name" value="HIT-like"/>
    <property type="match status" value="1"/>
</dbReference>
<dbReference type="KEGG" id="ttk:TST_1004"/>
<organism evidence="6 7">
    <name type="scientific">Thermosulfidibacter takaii (strain DSM 17441 / JCM 13301 / NBRC 103674 / ABI70S6)</name>
    <dbReference type="NCBI Taxonomy" id="1298851"/>
    <lineage>
        <taxon>Bacteria</taxon>
        <taxon>Pseudomonadati</taxon>
        <taxon>Thermosulfidibacterota</taxon>
        <taxon>Thermosulfidibacteria</taxon>
        <taxon>Thermosulfidibacterales</taxon>
        <taxon>Thermosulfidibacteraceae</taxon>
    </lineage>
</organism>
<keyword evidence="1" id="KW-0547">Nucleotide-binding</keyword>
<dbReference type="PROSITE" id="PS51084">
    <property type="entry name" value="HIT_2"/>
    <property type="match status" value="1"/>
</dbReference>
<gene>
    <name evidence="6" type="ORF">TST_1004</name>
</gene>
<feature type="domain" description="HIT" evidence="5">
    <location>
        <begin position="22"/>
        <end position="132"/>
    </location>
</feature>
<dbReference type="InterPro" id="IPR011146">
    <property type="entry name" value="HIT-like"/>
</dbReference>
<protein>
    <submittedName>
        <fullName evidence="6">Histidine triad family protein</fullName>
    </submittedName>
</protein>